<dbReference type="Pfam" id="PF01593">
    <property type="entry name" value="Amino_oxidase"/>
    <property type="match status" value="1"/>
</dbReference>
<reference evidence="2 3" key="1">
    <citation type="submission" date="2016-10" db="EMBL/GenBank/DDBJ databases">
        <authorList>
            <person name="de Groot N.N."/>
        </authorList>
    </citation>
    <scope>NUCLEOTIDE SEQUENCE [LARGE SCALE GENOMIC DNA]</scope>
    <source>
        <strain evidence="2 3">DSM 2698</strain>
    </source>
</reference>
<dbReference type="GO" id="GO:0016491">
    <property type="term" value="F:oxidoreductase activity"/>
    <property type="evidence" value="ECO:0007669"/>
    <property type="project" value="InterPro"/>
</dbReference>
<evidence type="ECO:0000313" key="3">
    <source>
        <dbReference type="Proteomes" id="UP000199347"/>
    </source>
</evidence>
<proteinExistence type="predicted"/>
<dbReference type="OrthoDB" id="5792777at2"/>
<dbReference type="Gene3D" id="3.90.660.10">
    <property type="match status" value="1"/>
</dbReference>
<evidence type="ECO:0000259" key="1">
    <source>
        <dbReference type="Pfam" id="PF01593"/>
    </source>
</evidence>
<gene>
    <name evidence="2" type="ORF">SAMN03080610_02410</name>
</gene>
<dbReference type="RefSeq" id="WP_111328828.1">
    <property type="nucleotide sequence ID" value="NZ_FMVW01000005.1"/>
</dbReference>
<dbReference type="AlphaFoldDB" id="A0A1G5NP37"/>
<dbReference type="InterPro" id="IPR036188">
    <property type="entry name" value="FAD/NAD-bd_sf"/>
</dbReference>
<accession>A0A1G5NP37</accession>
<dbReference type="STRING" id="1120955.SAMN03080610_02410"/>
<organism evidence="2 3">
    <name type="scientific">Afifella marina DSM 2698</name>
    <dbReference type="NCBI Taxonomy" id="1120955"/>
    <lineage>
        <taxon>Bacteria</taxon>
        <taxon>Pseudomonadati</taxon>
        <taxon>Pseudomonadota</taxon>
        <taxon>Alphaproteobacteria</taxon>
        <taxon>Hyphomicrobiales</taxon>
        <taxon>Afifellaceae</taxon>
        <taxon>Afifella</taxon>
    </lineage>
</organism>
<dbReference type="Gene3D" id="3.50.50.60">
    <property type="entry name" value="FAD/NAD(P)-binding domain"/>
    <property type="match status" value="1"/>
</dbReference>
<dbReference type="SUPFAM" id="SSF51905">
    <property type="entry name" value="FAD/NAD(P)-binding domain"/>
    <property type="match status" value="1"/>
</dbReference>
<dbReference type="PANTHER" id="PTHR16128">
    <property type="entry name" value="FAD/NAD(P)-BINDING OXIDOREDUCTASE FAMILY PROTEIN"/>
    <property type="match status" value="1"/>
</dbReference>
<feature type="domain" description="Amine oxidase" evidence="1">
    <location>
        <begin position="109"/>
        <end position="312"/>
    </location>
</feature>
<protein>
    <recommendedName>
        <fullName evidence="1">Amine oxidase domain-containing protein</fullName>
    </recommendedName>
</protein>
<keyword evidence="3" id="KW-1185">Reference proteome</keyword>
<dbReference type="PANTHER" id="PTHR16128:SF5">
    <property type="entry name" value="FAD_NAD(P)-BINDING OXIDOREDUCTASE FAMILY PROTEIN"/>
    <property type="match status" value="1"/>
</dbReference>
<dbReference type="Proteomes" id="UP000199347">
    <property type="component" value="Unassembled WGS sequence"/>
</dbReference>
<sequence>MKDASIAIIGAGLAGLAAARRLRAAGLDPILFEAAGKSGGRLSSEEVAGVPVDAGAVYVTAREEPFKSFMQEAVFAGKATGWAPSGRDSDEPWLIGLPSMDGLTDFAGKGLDIRTHTAVERIGRASEGYLLQSNSAPVGPFDAVIVALPASAAEPLLHAHGKPFDRLSEVVMRPTIAGLFVFDGAVPITEDWISRRGDLSVAIRNSSKAGRGDTESFVVHAAAGFSEAHFGAREDELSEQLLDLLAAEADGPLPPLMARKIRRWRQALVAEPAGEPCLVGAKGRLVACGDWCIAARSEAAFVSGTAAADAVLASFSD</sequence>
<name>A0A1G5NP37_AFIMA</name>
<dbReference type="Pfam" id="PF13450">
    <property type="entry name" value="NAD_binding_8"/>
    <property type="match status" value="1"/>
</dbReference>
<dbReference type="EMBL" id="FMVW01000005">
    <property type="protein sequence ID" value="SCZ39166.1"/>
    <property type="molecule type" value="Genomic_DNA"/>
</dbReference>
<dbReference type="InterPro" id="IPR002937">
    <property type="entry name" value="Amino_oxidase"/>
</dbReference>
<evidence type="ECO:0000313" key="2">
    <source>
        <dbReference type="EMBL" id="SCZ39166.1"/>
    </source>
</evidence>